<keyword evidence="8" id="KW-1185">Reference proteome</keyword>
<proteinExistence type="predicted"/>
<comment type="subcellular location">
    <subcellularLocation>
        <location evidence="1">Cell projection</location>
        <location evidence="1">Cilium</location>
    </subcellularLocation>
    <subcellularLocation>
        <location evidence="2">Cytoplasm</location>
    </subcellularLocation>
</comment>
<sequence>MGGLLVFVCENGKEKDKDEVIHYLVLGEECVCELSGEVYEVEVGLSASLVTLPSTLIGTHGYTKVAIQNLSNQIVKFTWTLKNATQNIVIQPTTGILNPKTEREIIISYNPDNDDSINATALCTVTGRKDPLKLEICGRGRAPIIEFSFTHMDTGNILVTTPQTFELILQSKSEAETHFTTQSNSGSLFVSPVEGKINAYGYQTIRIRIQSTRLGYFEEKLRFQFAGSSKIHSVDFSGEITAPEIISEPNYLDFGDVAFDYGASKLLKLINASPLCLPIKLLVNDAEGVIVNKSEIFLEKQEATLIELIYLASEVGLTEGNLAINVESVGTILEIPIRARCCIPRIKQCVKRIEMESCFINHPKAFQIEIDNPTNISAKYRVMGVETKDVKIIPISSTGILPPNTIYFIKFDLLGKNVGNLRENIEISIVGAEYEPLIFEITCECVGPVLSLNTKCIDFGEITILTPFQRVMELFNLSPIPANVTCYIIKKSTNFEVSPQRLIIPPFAKGHIEITVFVKAVGVEATDVVEISTEYTSSIPWKVDLRAISTGDLISVEPELKQSLEMGQQFVNLPQIYEFTVTNCSYAQQRLVWTIENVQRIQGGGKRKKSKADDFEILLNPQKIELKSSQSINISLKITSSGRQKIQFTLQCHSVLANKGHKRLLRECRVSVEFIEPMISIIPNPIKFYILKECGKEIENQYQNISIINEADIETSANLAIPEPLFIVEDGQIFQSLNLSITHKELRNITIGYAANSSNSKCSSYSLTKQLIISFHDHPLKMKISVLAQVYFPNLQIMEKTIDFGSILNGSSLIKSIILYNDQPIEAKYEWTLSNGCVKDNPSKPLRIPKRSKSLEVLNAYNEDIGRCSSISKIDSLYYEDVFSVSPPFGSIKPGESISTDFKFTGYHDLSAKCTAKCKIIDGMDHEIDLIGQSSTSDCYITTTSLSFEDILFSKDATRIFQIYNAGKVTCPYYFTWDKNDLSLKIDPSEGEVPAKGVTEVVISVTVPKPQEFNVFAKVHLAKLPPKNIRFYGKACFPHFKFKSLIPNDSVYFCNDPCEFAASLTANVLDYPLKLPTVKLDLSDMLCGETKTVKMEYVQTIHRFVSAITIDKPVKRHLAENGLTITIGREIEAIFDSSKTKIGEVILDIPLKIHEKIIQPLQVHANIVPLEFRVNPREIDFGDVYLNEARIISVQLHNPTPFQLSWDLLATEASGGSIEVQPKYGRLNPDQKENVYIKFHPRTGDAITEKINVRINGSGSTSTISCQGKGLEPRLIVEPKGIEFRPLKSCEDYDEKIIVIKNSCNFDVEFYSADFDEAHIQEEKILECCPLFQESEEVLIPPRKPGEELPKEMRDVFAQIQKSGAGKIKVIQFFYTGDCYQCQNLFTYKSLNCEI</sequence>
<dbReference type="GO" id="GO:1904158">
    <property type="term" value="P:axonemal central apparatus assembly"/>
    <property type="evidence" value="ECO:0007669"/>
    <property type="project" value="TreeGrafter"/>
</dbReference>
<organism evidence="9">
    <name type="scientific">Rodentolepis nana</name>
    <name type="common">Dwarf tapeworm</name>
    <name type="synonym">Hymenolepis nana</name>
    <dbReference type="NCBI Taxonomy" id="102285"/>
    <lineage>
        <taxon>Eukaryota</taxon>
        <taxon>Metazoa</taxon>
        <taxon>Spiralia</taxon>
        <taxon>Lophotrochozoa</taxon>
        <taxon>Platyhelminthes</taxon>
        <taxon>Cestoda</taxon>
        <taxon>Eucestoda</taxon>
        <taxon>Cyclophyllidea</taxon>
        <taxon>Hymenolepididae</taxon>
        <taxon>Rodentolepis</taxon>
    </lineage>
</organism>
<name>A0A0R3TKD5_RODNA</name>
<evidence type="ECO:0000313" key="7">
    <source>
        <dbReference type="EMBL" id="VDO03485.1"/>
    </source>
</evidence>
<evidence type="ECO:0000256" key="1">
    <source>
        <dbReference type="ARBA" id="ARBA00004138"/>
    </source>
</evidence>
<evidence type="ECO:0000256" key="3">
    <source>
        <dbReference type="ARBA" id="ARBA00022490"/>
    </source>
</evidence>
<reference evidence="9" key="1">
    <citation type="submission" date="2017-02" db="UniProtKB">
        <authorList>
            <consortium name="WormBaseParasite"/>
        </authorList>
    </citation>
    <scope>IDENTIFICATION</scope>
</reference>
<feature type="domain" description="HYDIN/VesB/CFA65-like Ig-like" evidence="6">
    <location>
        <begin position="143"/>
        <end position="232"/>
    </location>
</feature>
<dbReference type="Gene3D" id="2.60.40.10">
    <property type="entry name" value="Immunoglobulins"/>
    <property type="match status" value="8"/>
</dbReference>
<protein>
    <submittedName>
        <fullName evidence="9">Hydrocephalus-inducing protein homolog</fullName>
    </submittedName>
</protein>
<dbReference type="PANTHER" id="PTHR23053:SF0">
    <property type="entry name" value="HYDROCEPHALUS-INDUCING PROTEIN HOMOLOG"/>
    <property type="match status" value="1"/>
</dbReference>
<evidence type="ECO:0000313" key="9">
    <source>
        <dbReference type="WBParaSite" id="HNAJ_0000762901-mRNA-1"/>
    </source>
</evidence>
<dbReference type="OrthoDB" id="442692at2759"/>
<dbReference type="PANTHER" id="PTHR23053">
    <property type="entry name" value="DLEC1 DELETED IN LUNG AND ESOPHAGEAL CANCER 1"/>
    <property type="match status" value="1"/>
</dbReference>
<dbReference type="Proteomes" id="UP000278807">
    <property type="component" value="Unassembled WGS sequence"/>
</dbReference>
<evidence type="ECO:0000259" key="6">
    <source>
        <dbReference type="Pfam" id="PF22544"/>
    </source>
</evidence>
<evidence type="ECO:0000256" key="4">
    <source>
        <dbReference type="ARBA" id="ARBA00023069"/>
    </source>
</evidence>
<dbReference type="STRING" id="102285.A0A0R3TKD5"/>
<dbReference type="WBParaSite" id="HNAJ_0000762901-mRNA-1">
    <property type="protein sequence ID" value="HNAJ_0000762901-mRNA-1"/>
    <property type="gene ID" value="HNAJ_0000762901"/>
</dbReference>
<dbReference type="EMBL" id="UZAE01012090">
    <property type="protein sequence ID" value="VDO03485.1"/>
    <property type="molecule type" value="Genomic_DNA"/>
</dbReference>
<gene>
    <name evidence="7" type="ORF">HNAJ_LOCUS7625</name>
</gene>
<dbReference type="InterPro" id="IPR053879">
    <property type="entry name" value="HYDIN_VesB_CFA65-like_Ig"/>
</dbReference>
<dbReference type="Pfam" id="PF22544">
    <property type="entry name" value="HYDIN_VesB_CFA65-like_Ig"/>
    <property type="match status" value="1"/>
</dbReference>
<evidence type="ECO:0000256" key="2">
    <source>
        <dbReference type="ARBA" id="ARBA00004496"/>
    </source>
</evidence>
<dbReference type="GO" id="GO:0005930">
    <property type="term" value="C:axoneme"/>
    <property type="evidence" value="ECO:0007669"/>
    <property type="project" value="TreeGrafter"/>
</dbReference>
<keyword evidence="3" id="KW-0963">Cytoplasm</keyword>
<keyword evidence="5" id="KW-0966">Cell projection</keyword>
<dbReference type="GO" id="GO:0003341">
    <property type="term" value="P:cilium movement"/>
    <property type="evidence" value="ECO:0007669"/>
    <property type="project" value="TreeGrafter"/>
</dbReference>
<evidence type="ECO:0000256" key="5">
    <source>
        <dbReference type="ARBA" id="ARBA00023273"/>
    </source>
</evidence>
<reference evidence="7 8" key="2">
    <citation type="submission" date="2018-11" db="EMBL/GenBank/DDBJ databases">
        <authorList>
            <consortium name="Pathogen Informatics"/>
        </authorList>
    </citation>
    <scope>NUCLEOTIDE SEQUENCE [LARGE SCALE GENOMIC DNA]</scope>
</reference>
<accession>A0A0R3TKD5</accession>
<evidence type="ECO:0000313" key="8">
    <source>
        <dbReference type="Proteomes" id="UP000278807"/>
    </source>
</evidence>
<keyword evidence="4" id="KW-0969">Cilium</keyword>
<dbReference type="InterPro" id="IPR033305">
    <property type="entry name" value="Hydin-like"/>
</dbReference>
<dbReference type="InterPro" id="IPR013783">
    <property type="entry name" value="Ig-like_fold"/>
</dbReference>